<protein>
    <submittedName>
        <fullName evidence="6">Superfamily II DNA/RNA helicase, SNF2 family protein</fullName>
    </submittedName>
</protein>
<dbReference type="AlphaFoldDB" id="K9B6B5"/>
<dbReference type="InterPro" id="IPR038718">
    <property type="entry name" value="SNF2-like_sf"/>
</dbReference>
<dbReference type="eggNOG" id="COG0553">
    <property type="taxonomic scope" value="Bacteria"/>
</dbReference>
<dbReference type="Gene3D" id="3.40.50.300">
    <property type="entry name" value="P-loop containing nucleotide triphosphate hydrolases"/>
    <property type="match status" value="1"/>
</dbReference>
<evidence type="ECO:0000313" key="6">
    <source>
        <dbReference type="EMBL" id="EKU50347.1"/>
    </source>
</evidence>
<organism evidence="6 7">
    <name type="scientific">Staphylococcus massiliensis S46</name>
    <dbReference type="NCBI Taxonomy" id="1229783"/>
    <lineage>
        <taxon>Bacteria</taxon>
        <taxon>Bacillati</taxon>
        <taxon>Bacillota</taxon>
        <taxon>Bacilli</taxon>
        <taxon>Bacillales</taxon>
        <taxon>Staphylococcaceae</taxon>
        <taxon>Staphylococcus</taxon>
    </lineage>
</organism>
<dbReference type="InterPro" id="IPR014001">
    <property type="entry name" value="Helicase_ATP-bd"/>
</dbReference>
<feature type="domain" description="Helicase ATP-binding" evidence="5">
    <location>
        <begin position="8"/>
        <end position="150"/>
    </location>
</feature>
<reference evidence="6 7" key="1">
    <citation type="journal article" date="2013" name="Genome Announc.">
        <title>Genome Sequence of Staphylococcus massiliensis Strain S46, Isolated from the Surface of Healthy Human Skin.</title>
        <authorList>
            <person name="Srivastav R."/>
            <person name="Singh A."/>
            <person name="Jangir P.K."/>
            <person name="Kumari C."/>
            <person name="Muduli S."/>
            <person name="Sharma R."/>
        </authorList>
    </citation>
    <scope>NUCLEOTIDE SEQUENCE [LARGE SCALE GENOMIC DNA]</scope>
    <source>
        <strain evidence="6 7">S46</strain>
    </source>
</reference>
<dbReference type="GO" id="GO:0004520">
    <property type="term" value="F:DNA endonuclease activity"/>
    <property type="evidence" value="ECO:0007669"/>
    <property type="project" value="TreeGrafter"/>
</dbReference>
<dbReference type="CDD" id="cd18785">
    <property type="entry name" value="SF2_C"/>
    <property type="match status" value="1"/>
</dbReference>
<keyword evidence="1" id="KW-0547">Nucleotide-binding</keyword>
<keyword evidence="3 6" id="KW-0347">Helicase</keyword>
<dbReference type="GO" id="GO:0005524">
    <property type="term" value="F:ATP binding"/>
    <property type="evidence" value="ECO:0007669"/>
    <property type="project" value="UniProtKB-KW"/>
</dbReference>
<dbReference type="EMBL" id="AMSQ01000002">
    <property type="protein sequence ID" value="EKU50347.1"/>
    <property type="molecule type" value="Genomic_DNA"/>
</dbReference>
<evidence type="ECO:0000259" key="5">
    <source>
        <dbReference type="PROSITE" id="PS51192"/>
    </source>
</evidence>
<dbReference type="Gene3D" id="3.40.50.10810">
    <property type="entry name" value="Tandem AAA-ATPase domain"/>
    <property type="match status" value="1"/>
</dbReference>
<evidence type="ECO:0000256" key="3">
    <source>
        <dbReference type="ARBA" id="ARBA00022806"/>
    </source>
</evidence>
<sequence length="402" mass="46859">MLYPTQQEILDQSQPNQLYALGTSSGKTLISIAHYHKYNEDKEPLLVVAPASKIKTNDWPLEIERYCNAVGIEIDYDIISYNKIAKHWQEYKGYFVIFDECHMLKNPTSKRGKACFKLTQYATHYCLLSATPASNGWADCMNYFIMWGFFKNKTHFEREHAIFKRMQFGSNSFQKIVDYKDTDKLMKLYNAIAIQKPTEYFVDLPEVSERFVNISKPSQLYKVAKKDKVIDFKGQEVILDTQAKLSGALRYLTNQQEKLNYTKDLFESTNENILIFTEFKRERDDLLDLAYECNKEIFEVTGSNNDLPSRMEWQDLRNAVTIVNYKAGAAGIELSYNDIVVFYTPTYSYQDYIQAKGRAVRHKARPRITILNYKTKGTIESKVWQCLDEKKDFTNDLLEGFA</sequence>
<name>K9B6B5_9STAP</name>
<dbReference type="PATRIC" id="fig|1229783.3.peg.378"/>
<dbReference type="RefSeq" id="WP_009382127.1">
    <property type="nucleotide sequence ID" value="NZ_AMSQ01000002.1"/>
</dbReference>
<dbReference type="PANTHER" id="PTHR45766">
    <property type="entry name" value="DNA ANNEALING HELICASE AND ENDONUCLEASE ZRANB3 FAMILY MEMBER"/>
    <property type="match status" value="1"/>
</dbReference>
<dbReference type="OrthoDB" id="9760715at2"/>
<dbReference type="GO" id="GO:0016787">
    <property type="term" value="F:hydrolase activity"/>
    <property type="evidence" value="ECO:0007669"/>
    <property type="project" value="UniProtKB-KW"/>
</dbReference>
<accession>K9B6B5</accession>
<dbReference type="GO" id="GO:0006281">
    <property type="term" value="P:DNA repair"/>
    <property type="evidence" value="ECO:0007669"/>
    <property type="project" value="TreeGrafter"/>
</dbReference>
<dbReference type="InterPro" id="IPR027417">
    <property type="entry name" value="P-loop_NTPase"/>
</dbReference>
<dbReference type="Pfam" id="PF00271">
    <property type="entry name" value="Helicase_C"/>
    <property type="match status" value="1"/>
</dbReference>
<evidence type="ECO:0000256" key="4">
    <source>
        <dbReference type="ARBA" id="ARBA00022840"/>
    </source>
</evidence>
<dbReference type="Pfam" id="PF00176">
    <property type="entry name" value="SNF2-rel_dom"/>
    <property type="match status" value="1"/>
</dbReference>
<comment type="caution">
    <text evidence="6">The sequence shown here is derived from an EMBL/GenBank/DDBJ whole genome shotgun (WGS) entry which is preliminary data.</text>
</comment>
<dbReference type="InterPro" id="IPR000330">
    <property type="entry name" value="SNF2_N"/>
</dbReference>
<dbReference type="GO" id="GO:0031297">
    <property type="term" value="P:replication fork processing"/>
    <property type="evidence" value="ECO:0007669"/>
    <property type="project" value="TreeGrafter"/>
</dbReference>
<keyword evidence="7" id="KW-1185">Reference proteome</keyword>
<proteinExistence type="predicted"/>
<gene>
    <name evidence="6" type="ORF">C273_01855</name>
</gene>
<dbReference type="PROSITE" id="PS51192">
    <property type="entry name" value="HELICASE_ATP_BIND_1"/>
    <property type="match status" value="1"/>
</dbReference>
<keyword evidence="4" id="KW-0067">ATP-binding</keyword>
<evidence type="ECO:0000256" key="2">
    <source>
        <dbReference type="ARBA" id="ARBA00022801"/>
    </source>
</evidence>
<dbReference type="STRING" id="1229783.C273_01855"/>
<dbReference type="PANTHER" id="PTHR45766:SF3">
    <property type="entry name" value="DNA ANNEALING HELICASE AND ENDONUCLEASE ZRANB3"/>
    <property type="match status" value="1"/>
</dbReference>
<evidence type="ECO:0000313" key="7">
    <source>
        <dbReference type="Proteomes" id="UP000009885"/>
    </source>
</evidence>
<dbReference type="InterPro" id="IPR001650">
    <property type="entry name" value="Helicase_C-like"/>
</dbReference>
<dbReference type="SUPFAM" id="SSF52540">
    <property type="entry name" value="P-loop containing nucleoside triphosphate hydrolases"/>
    <property type="match status" value="2"/>
</dbReference>
<keyword evidence="2" id="KW-0378">Hydrolase</keyword>
<evidence type="ECO:0000256" key="1">
    <source>
        <dbReference type="ARBA" id="ARBA00022741"/>
    </source>
</evidence>
<dbReference type="Proteomes" id="UP000009885">
    <property type="component" value="Unassembled WGS sequence"/>
</dbReference>
<dbReference type="GO" id="GO:0004386">
    <property type="term" value="F:helicase activity"/>
    <property type="evidence" value="ECO:0007669"/>
    <property type="project" value="UniProtKB-KW"/>
</dbReference>